<gene>
    <name evidence="7 8" type="primary">hemL</name>
    <name evidence="8" type="ORF">GWO12_02275</name>
</gene>
<dbReference type="NCBIfam" id="NF000818">
    <property type="entry name" value="PRK00062.1"/>
    <property type="match status" value="1"/>
</dbReference>
<dbReference type="CDD" id="cd00610">
    <property type="entry name" value="OAT_like"/>
    <property type="match status" value="1"/>
</dbReference>
<evidence type="ECO:0000256" key="6">
    <source>
        <dbReference type="ARBA" id="ARBA00023244"/>
    </source>
</evidence>
<evidence type="ECO:0000256" key="7">
    <source>
        <dbReference type="HAMAP-Rule" id="MF_00375"/>
    </source>
</evidence>
<comment type="subcellular location">
    <subcellularLocation>
        <location evidence="7">Cytoplasm</location>
    </subcellularLocation>
</comment>
<comment type="cofactor">
    <cofactor evidence="1 7">
        <name>pyridoxal 5'-phosphate</name>
        <dbReference type="ChEBI" id="CHEBI:597326"/>
    </cofactor>
</comment>
<evidence type="ECO:0000313" key="8">
    <source>
        <dbReference type="EMBL" id="NIR73933.1"/>
    </source>
</evidence>
<dbReference type="HAMAP" id="MF_00375">
    <property type="entry name" value="HemL_aminotrans_3"/>
    <property type="match status" value="1"/>
</dbReference>
<comment type="caution">
    <text evidence="8">The sequence shown here is derived from an EMBL/GenBank/DDBJ whole genome shotgun (WGS) entry which is preliminary data.</text>
</comment>
<dbReference type="InterPro" id="IPR015424">
    <property type="entry name" value="PyrdxlP-dep_Trfase"/>
</dbReference>
<dbReference type="PROSITE" id="PS00600">
    <property type="entry name" value="AA_TRANSFER_CLASS_3"/>
    <property type="match status" value="1"/>
</dbReference>
<comment type="catalytic activity">
    <reaction evidence="7">
        <text>(S)-4-amino-5-oxopentanoate = 5-aminolevulinate</text>
        <dbReference type="Rhea" id="RHEA:14265"/>
        <dbReference type="ChEBI" id="CHEBI:57501"/>
        <dbReference type="ChEBI" id="CHEBI:356416"/>
        <dbReference type="EC" id="5.4.3.8"/>
    </reaction>
</comment>
<dbReference type="GO" id="GO:0006782">
    <property type="term" value="P:protoporphyrinogen IX biosynthetic process"/>
    <property type="evidence" value="ECO:0007669"/>
    <property type="project" value="UniProtKB-UniRule"/>
</dbReference>
<comment type="pathway">
    <text evidence="2">Porphyrin-containing compound metabolism; protoporphyrin-IX biosynthesis; 5-aminolevulinate from L-glutamyl-tRNA(Glu): step 2/2.</text>
</comment>
<dbReference type="InterPro" id="IPR049704">
    <property type="entry name" value="Aminotrans_3_PPA_site"/>
</dbReference>
<dbReference type="PANTHER" id="PTHR43713:SF3">
    <property type="entry name" value="GLUTAMATE-1-SEMIALDEHYDE 2,1-AMINOMUTASE 1, CHLOROPLASTIC-RELATED"/>
    <property type="match status" value="1"/>
</dbReference>
<comment type="subunit">
    <text evidence="7">Homodimer.</text>
</comment>
<keyword evidence="6 7" id="KW-0627">Porphyrin biosynthesis</keyword>
<protein>
    <recommendedName>
        <fullName evidence="7">Glutamate-1-semialdehyde 2,1-aminomutase</fullName>
        <shortName evidence="7">GSA</shortName>
        <ecNumber evidence="7">5.4.3.8</ecNumber>
    </recommendedName>
    <alternativeName>
        <fullName evidence="7">Glutamate-1-semialdehyde aminotransferase</fullName>
        <shortName evidence="7">GSA-AT</shortName>
    </alternativeName>
</protein>
<sequence>MNPGKRSHGLYRQAREVTPGGVNSPVRAFGAVGGEPFFTERADGCRLRDVDGREYIDYVLSWGPLILGHGNPQVMEAVAAALERGTHFGTPTPVEVELAEKIVALVPSVEMVRFVNSGTEATMSAIRLARAYTGRDLIVKFEGCYHGHGDSFLASAGSGIATLGIPSTPGVPEPVTRLTLTLPFNDRDAVDEAVKRHGDALAAIIVEPVVGNAGLIAPDDGFLAYLREATERCGALLIFDEVMTGFRVALGGAQARYGVAPDLTALGKVIGAGFPVGAYGGRRDVMSRIAPEGDVYQAGTLSGNPVAMAAGLAQLEILERDDPYSILEERAGRLVEGIVEAARRNDIPATGRAVGSMFGVYFVEGPVRDFQDALGVDRDLFGRYYRECLEGGVFFAPSPFEAGFISTAHGDADIDATLETVDRALARAARHE</sequence>
<dbReference type="EMBL" id="JAACAK010000017">
    <property type="protein sequence ID" value="NIR73933.1"/>
    <property type="molecule type" value="Genomic_DNA"/>
</dbReference>
<dbReference type="GO" id="GO:0005737">
    <property type="term" value="C:cytoplasm"/>
    <property type="evidence" value="ECO:0007669"/>
    <property type="project" value="UniProtKB-SubCell"/>
</dbReference>
<name>A0AAE4Z6J6_9BACT</name>
<dbReference type="InterPro" id="IPR015422">
    <property type="entry name" value="PyrdxlP-dep_Trfase_small"/>
</dbReference>
<dbReference type="Pfam" id="PF00202">
    <property type="entry name" value="Aminotran_3"/>
    <property type="match status" value="1"/>
</dbReference>
<evidence type="ECO:0000256" key="4">
    <source>
        <dbReference type="ARBA" id="ARBA00022898"/>
    </source>
</evidence>
<dbReference type="NCBIfam" id="TIGR00713">
    <property type="entry name" value="hemL"/>
    <property type="match status" value="1"/>
</dbReference>
<evidence type="ECO:0000256" key="2">
    <source>
        <dbReference type="ARBA" id="ARBA00004819"/>
    </source>
</evidence>
<dbReference type="InterPro" id="IPR015421">
    <property type="entry name" value="PyrdxlP-dep_Trfase_major"/>
</dbReference>
<dbReference type="GO" id="GO:0030170">
    <property type="term" value="F:pyridoxal phosphate binding"/>
    <property type="evidence" value="ECO:0007669"/>
    <property type="project" value="InterPro"/>
</dbReference>
<dbReference type="InterPro" id="IPR005814">
    <property type="entry name" value="Aminotrans_3"/>
</dbReference>
<feature type="modified residue" description="N6-(pyridoxal phosphate)lysine" evidence="7">
    <location>
        <position position="268"/>
    </location>
</feature>
<dbReference type="InterPro" id="IPR004639">
    <property type="entry name" value="4pyrrol_synth_GluAld_NH2Trfase"/>
</dbReference>
<keyword evidence="7" id="KW-0963">Cytoplasm</keyword>
<dbReference type="PANTHER" id="PTHR43713">
    <property type="entry name" value="GLUTAMATE-1-SEMIALDEHYDE 2,1-AMINOMUTASE"/>
    <property type="match status" value="1"/>
</dbReference>
<dbReference type="SUPFAM" id="SSF53383">
    <property type="entry name" value="PLP-dependent transferases"/>
    <property type="match status" value="1"/>
</dbReference>
<evidence type="ECO:0000256" key="1">
    <source>
        <dbReference type="ARBA" id="ARBA00001933"/>
    </source>
</evidence>
<dbReference type="Gene3D" id="3.90.1150.10">
    <property type="entry name" value="Aspartate Aminotransferase, domain 1"/>
    <property type="match status" value="1"/>
</dbReference>
<comment type="similarity">
    <text evidence="3 7">Belongs to the class-III pyridoxal-phosphate-dependent aminotransferase family. HemL subfamily.</text>
</comment>
<accession>A0AAE4Z6J6</accession>
<reference evidence="8 9" key="1">
    <citation type="submission" date="2020-01" db="EMBL/GenBank/DDBJ databases">
        <title>Genomes assembled from Gulf of Kutch pelagic sediment metagenomes.</title>
        <authorList>
            <person name="Chandrashekar M."/>
            <person name="Mahajan M.S."/>
            <person name="Dave K.J."/>
            <person name="Vatsa P."/>
            <person name="Nathani N.M."/>
        </authorList>
    </citation>
    <scope>NUCLEOTIDE SEQUENCE [LARGE SCALE GENOMIC DNA]</scope>
    <source>
        <strain evidence="8">KS3-K002</strain>
    </source>
</reference>
<dbReference type="EC" id="5.4.3.8" evidence="7"/>
<organism evidence="8 9">
    <name type="scientific">Candidatus Kutchimonas denitrificans</name>
    <dbReference type="NCBI Taxonomy" id="3056748"/>
    <lineage>
        <taxon>Bacteria</taxon>
        <taxon>Pseudomonadati</taxon>
        <taxon>Gemmatimonadota</taxon>
        <taxon>Gemmatimonadia</taxon>
        <taxon>Candidatus Palauibacterales</taxon>
        <taxon>Candidatus Palauibacteraceae</taxon>
        <taxon>Candidatus Kutchimonas</taxon>
    </lineage>
</organism>
<keyword evidence="4 7" id="KW-0663">Pyridoxal phosphate</keyword>
<evidence type="ECO:0000256" key="3">
    <source>
        <dbReference type="ARBA" id="ARBA00008981"/>
    </source>
</evidence>
<dbReference type="Gene3D" id="3.40.640.10">
    <property type="entry name" value="Type I PLP-dependent aspartate aminotransferase-like (Major domain)"/>
    <property type="match status" value="1"/>
</dbReference>
<evidence type="ECO:0000313" key="9">
    <source>
        <dbReference type="Proteomes" id="UP000702544"/>
    </source>
</evidence>
<keyword evidence="5 7" id="KW-0413">Isomerase</keyword>
<evidence type="ECO:0000256" key="5">
    <source>
        <dbReference type="ARBA" id="ARBA00023235"/>
    </source>
</evidence>
<dbReference type="GO" id="GO:0008483">
    <property type="term" value="F:transaminase activity"/>
    <property type="evidence" value="ECO:0007669"/>
    <property type="project" value="InterPro"/>
</dbReference>
<dbReference type="Proteomes" id="UP000702544">
    <property type="component" value="Unassembled WGS sequence"/>
</dbReference>
<proteinExistence type="inferred from homology"/>
<dbReference type="FunFam" id="3.40.640.10:FF:000021">
    <property type="entry name" value="Glutamate-1-semialdehyde 2,1-aminomutase"/>
    <property type="match status" value="1"/>
</dbReference>
<dbReference type="GO" id="GO:0042286">
    <property type="term" value="F:glutamate-1-semialdehyde 2,1-aminomutase activity"/>
    <property type="evidence" value="ECO:0007669"/>
    <property type="project" value="UniProtKB-UniRule"/>
</dbReference>
<dbReference type="AlphaFoldDB" id="A0AAE4Z6J6"/>